<dbReference type="InterPro" id="IPR017853">
    <property type="entry name" value="GH"/>
</dbReference>
<dbReference type="SMART" id="SM00636">
    <property type="entry name" value="Glyco_18"/>
    <property type="match status" value="1"/>
</dbReference>
<keyword evidence="3" id="KW-0843">Virulence</keyword>
<dbReference type="Gene3D" id="3.20.20.80">
    <property type="entry name" value="Glycosidases"/>
    <property type="match status" value="1"/>
</dbReference>
<organism evidence="5 6">
    <name type="scientific">Conoideocrella luteorostrata</name>
    <dbReference type="NCBI Taxonomy" id="1105319"/>
    <lineage>
        <taxon>Eukaryota</taxon>
        <taxon>Fungi</taxon>
        <taxon>Dikarya</taxon>
        <taxon>Ascomycota</taxon>
        <taxon>Pezizomycotina</taxon>
        <taxon>Sordariomycetes</taxon>
        <taxon>Hypocreomycetidae</taxon>
        <taxon>Hypocreales</taxon>
        <taxon>Clavicipitaceae</taxon>
        <taxon>Conoideocrella</taxon>
    </lineage>
</organism>
<dbReference type="GO" id="GO:0008843">
    <property type="term" value="F:endochitinase activity"/>
    <property type="evidence" value="ECO:0007669"/>
    <property type="project" value="UniProtKB-EC"/>
</dbReference>
<evidence type="ECO:0000313" key="5">
    <source>
        <dbReference type="EMBL" id="KAK2601657.1"/>
    </source>
</evidence>
<accession>A0AAJ0CQP0</accession>
<name>A0AAJ0CQP0_9HYPO</name>
<dbReference type="PANTHER" id="PTHR11177:SF228">
    <property type="entry name" value="CHITINASE"/>
    <property type="match status" value="1"/>
</dbReference>
<proteinExistence type="inferred from homology"/>
<dbReference type="EMBL" id="JASWJB010000073">
    <property type="protein sequence ID" value="KAK2601657.1"/>
    <property type="molecule type" value="Genomic_DNA"/>
</dbReference>
<feature type="domain" description="GH18" evidence="4">
    <location>
        <begin position="22"/>
        <end position="360"/>
    </location>
</feature>
<dbReference type="Proteomes" id="UP001251528">
    <property type="component" value="Unassembled WGS sequence"/>
</dbReference>
<dbReference type="SUPFAM" id="SSF51445">
    <property type="entry name" value="(Trans)glycosidases"/>
    <property type="match status" value="1"/>
</dbReference>
<evidence type="ECO:0000256" key="2">
    <source>
        <dbReference type="ARBA" id="ARBA00012729"/>
    </source>
</evidence>
<dbReference type="InterPro" id="IPR011583">
    <property type="entry name" value="Chitinase_II/V-like_cat"/>
</dbReference>
<dbReference type="PROSITE" id="PS51910">
    <property type="entry name" value="GH18_2"/>
    <property type="match status" value="1"/>
</dbReference>
<evidence type="ECO:0000256" key="1">
    <source>
        <dbReference type="ARBA" id="ARBA00008682"/>
    </source>
</evidence>
<evidence type="ECO:0000313" key="6">
    <source>
        <dbReference type="Proteomes" id="UP001251528"/>
    </source>
</evidence>
<dbReference type="InterPro" id="IPR029070">
    <property type="entry name" value="Chitinase_insertion_sf"/>
</dbReference>
<sequence length="360" mass="39047">MSSHSHSPAHKSRIASRARIMKTNAVYFPSSQVYQGYTPAMLNYSCIDRVYYAYASIDEHGGVFLTDEWADTQAPVDRVKGALGSLMHLKQEHRHLQVLLSIGGDSCSDVFALVAAHALLRDNFARSALGLVEACGLDGIDIAWEYPCNVEQGNHFVVLLDAVRLHLRHDQHILTASLPASTAVLQFIDIAATANYLDCINLMAYDFFGPLSPRSGHHSQLYAMSRDEPSASSGVAYIMARGFPPGGILLGIPTYGRSFLNATGPGQKFKGAGGDGGTFNYNELPRKNCKEAVDKRRISAHCVSGDGGFVTYDNPETVKAKAAFVKQKGLGGLFYWNGPADSNEKSRSLIAAGFRSLHTS</sequence>
<reference evidence="5" key="1">
    <citation type="submission" date="2023-06" db="EMBL/GenBank/DDBJ databases">
        <title>Conoideocrella luteorostrata (Hypocreales: Clavicipitaceae), a potential biocontrol fungus for elongate hemlock scale in United States Christmas tree production areas.</title>
        <authorList>
            <person name="Barrett H."/>
            <person name="Lovett B."/>
            <person name="Macias A.M."/>
            <person name="Stajich J.E."/>
            <person name="Kasson M.T."/>
        </authorList>
    </citation>
    <scope>NUCLEOTIDE SEQUENCE</scope>
    <source>
        <strain evidence="5">ARSEF 14590</strain>
    </source>
</reference>
<evidence type="ECO:0000256" key="3">
    <source>
        <dbReference type="ARBA" id="ARBA00023026"/>
    </source>
</evidence>
<comment type="caution">
    <text evidence="5">The sequence shown here is derived from an EMBL/GenBank/DDBJ whole genome shotgun (WGS) entry which is preliminary data.</text>
</comment>
<dbReference type="GO" id="GO:0006032">
    <property type="term" value="P:chitin catabolic process"/>
    <property type="evidence" value="ECO:0007669"/>
    <property type="project" value="TreeGrafter"/>
</dbReference>
<gene>
    <name evidence="5" type="ORF">QQS21_004808</name>
</gene>
<dbReference type="PANTHER" id="PTHR11177">
    <property type="entry name" value="CHITINASE"/>
    <property type="match status" value="1"/>
</dbReference>
<keyword evidence="6" id="KW-1185">Reference proteome</keyword>
<dbReference type="InterPro" id="IPR001223">
    <property type="entry name" value="Glyco_hydro18_cat"/>
</dbReference>
<dbReference type="Pfam" id="PF00704">
    <property type="entry name" value="Glyco_hydro_18"/>
    <property type="match status" value="1"/>
</dbReference>
<dbReference type="GO" id="GO:0005975">
    <property type="term" value="P:carbohydrate metabolic process"/>
    <property type="evidence" value="ECO:0007669"/>
    <property type="project" value="InterPro"/>
</dbReference>
<dbReference type="GO" id="GO:0008061">
    <property type="term" value="F:chitin binding"/>
    <property type="evidence" value="ECO:0007669"/>
    <property type="project" value="InterPro"/>
</dbReference>
<dbReference type="InterPro" id="IPR050314">
    <property type="entry name" value="Glycosyl_Hydrlase_18"/>
</dbReference>
<dbReference type="GO" id="GO:0005576">
    <property type="term" value="C:extracellular region"/>
    <property type="evidence" value="ECO:0007669"/>
    <property type="project" value="TreeGrafter"/>
</dbReference>
<dbReference type="Gene3D" id="3.10.50.10">
    <property type="match status" value="1"/>
</dbReference>
<dbReference type="SUPFAM" id="SSF54556">
    <property type="entry name" value="Chitinase insertion domain"/>
    <property type="match status" value="1"/>
</dbReference>
<dbReference type="EC" id="3.2.1.14" evidence="2"/>
<protein>
    <recommendedName>
        <fullName evidence="2">chitinase</fullName>
        <ecNumber evidence="2">3.2.1.14</ecNumber>
    </recommendedName>
</protein>
<comment type="similarity">
    <text evidence="1">Belongs to the glycosyl hydrolase 18 family. Chitinase class V subfamily.</text>
</comment>
<evidence type="ECO:0000259" key="4">
    <source>
        <dbReference type="PROSITE" id="PS51910"/>
    </source>
</evidence>
<dbReference type="AlphaFoldDB" id="A0AAJ0CQP0"/>